<keyword evidence="7 9" id="KW-0472">Membrane</keyword>
<evidence type="ECO:0000256" key="3">
    <source>
        <dbReference type="ARBA" id="ARBA00022448"/>
    </source>
</evidence>
<feature type="compositionally biased region" description="Gly residues" evidence="8">
    <location>
        <begin position="132"/>
        <end position="142"/>
    </location>
</feature>
<evidence type="ECO:0000256" key="9">
    <source>
        <dbReference type="SAM" id="Phobius"/>
    </source>
</evidence>
<comment type="subcellular location">
    <subcellularLocation>
        <location evidence="1">Cell membrane</location>
        <topology evidence="1">Multi-pass membrane protein</topology>
    </subcellularLocation>
</comment>
<organism evidence="10 11">
    <name type="scientific">Streptomyces marispadix</name>
    <dbReference type="NCBI Taxonomy" id="2922868"/>
    <lineage>
        <taxon>Bacteria</taxon>
        <taxon>Bacillati</taxon>
        <taxon>Actinomycetota</taxon>
        <taxon>Actinomycetes</taxon>
        <taxon>Kitasatosporales</taxon>
        <taxon>Streptomycetaceae</taxon>
        <taxon>Streptomyces</taxon>
    </lineage>
</organism>
<evidence type="ECO:0000256" key="4">
    <source>
        <dbReference type="ARBA" id="ARBA00022475"/>
    </source>
</evidence>
<evidence type="ECO:0000313" key="11">
    <source>
        <dbReference type="Proteomes" id="UP001166784"/>
    </source>
</evidence>
<accession>A0ABS9T642</accession>
<keyword evidence="6 9" id="KW-1133">Transmembrane helix</keyword>
<reference evidence="10" key="1">
    <citation type="submission" date="2022-03" db="EMBL/GenBank/DDBJ databases">
        <authorList>
            <person name="Santos J.D.N."/>
            <person name="Kallscheuer N."/>
            <person name="Jogler C."/>
            <person name="Lage O.M."/>
        </authorList>
    </citation>
    <scope>NUCLEOTIDE SEQUENCE</scope>
    <source>
        <strain evidence="10">M600PL45_2</strain>
    </source>
</reference>
<evidence type="ECO:0000256" key="1">
    <source>
        <dbReference type="ARBA" id="ARBA00004651"/>
    </source>
</evidence>
<dbReference type="RefSeq" id="WP_241062853.1">
    <property type="nucleotide sequence ID" value="NZ_JAKWJU010000002.1"/>
</dbReference>
<dbReference type="Pfam" id="PF04066">
    <property type="entry name" value="MrpF_PhaF"/>
    <property type="match status" value="1"/>
</dbReference>
<dbReference type="Proteomes" id="UP001166784">
    <property type="component" value="Unassembled WGS sequence"/>
</dbReference>
<keyword evidence="11" id="KW-1185">Reference proteome</keyword>
<comment type="caution">
    <text evidence="10">The sequence shown here is derived from an EMBL/GenBank/DDBJ whole genome shotgun (WGS) entry which is preliminary data.</text>
</comment>
<feature type="region of interest" description="Disordered" evidence="8">
    <location>
        <begin position="88"/>
        <end position="142"/>
    </location>
</feature>
<evidence type="ECO:0000256" key="7">
    <source>
        <dbReference type="ARBA" id="ARBA00023136"/>
    </source>
</evidence>
<feature type="transmembrane region" description="Helical" evidence="9">
    <location>
        <begin position="34"/>
        <end position="53"/>
    </location>
</feature>
<evidence type="ECO:0000256" key="8">
    <source>
        <dbReference type="SAM" id="MobiDB-lite"/>
    </source>
</evidence>
<dbReference type="PANTHER" id="PTHR34702:SF1">
    <property type="entry name" value="NA(+)_H(+) ANTIPORTER SUBUNIT F"/>
    <property type="match status" value="1"/>
</dbReference>
<evidence type="ECO:0000256" key="2">
    <source>
        <dbReference type="ARBA" id="ARBA00009212"/>
    </source>
</evidence>
<feature type="transmembrane region" description="Helical" evidence="9">
    <location>
        <begin position="59"/>
        <end position="82"/>
    </location>
</feature>
<reference evidence="10" key="2">
    <citation type="journal article" date="2023" name="Int. J. Syst. Evol. Microbiol.">
        <title>Streptomyces marispadix sp. nov., isolated from marine beach sediment of the Northern Coast of Portugal.</title>
        <authorList>
            <person name="dos Santos J.D.N."/>
            <person name="Vitorino I.R."/>
            <person name="Kallscheuer N."/>
            <person name="Srivastava A."/>
            <person name="Krautwurst S."/>
            <person name="Marz M."/>
            <person name="Jogler C."/>
            <person name="Lobo Da Cunha A."/>
            <person name="Catita J."/>
            <person name="Goncalves H."/>
            <person name="Gonzalez I."/>
            <person name="Reyes F."/>
            <person name="Lage O.M."/>
        </authorList>
    </citation>
    <scope>NUCLEOTIDE SEQUENCE</scope>
    <source>
        <strain evidence="10">M600PL45_2</strain>
    </source>
</reference>
<comment type="similarity">
    <text evidence="2">Belongs to the CPA3 antiporters (TC 2.A.63) subunit F family.</text>
</comment>
<keyword evidence="5 9" id="KW-0812">Transmembrane</keyword>
<evidence type="ECO:0000256" key="5">
    <source>
        <dbReference type="ARBA" id="ARBA00022692"/>
    </source>
</evidence>
<proteinExistence type="inferred from homology"/>
<keyword evidence="3" id="KW-0813">Transport</keyword>
<feature type="transmembrane region" description="Helical" evidence="9">
    <location>
        <begin position="6"/>
        <end position="25"/>
    </location>
</feature>
<dbReference type="EMBL" id="JAKWJU010000002">
    <property type="protein sequence ID" value="MCH6164007.1"/>
    <property type="molecule type" value="Genomic_DNA"/>
</dbReference>
<gene>
    <name evidence="10" type="ORF">MMA15_27475</name>
</gene>
<evidence type="ECO:0000256" key="6">
    <source>
        <dbReference type="ARBA" id="ARBA00022989"/>
    </source>
</evidence>
<evidence type="ECO:0000313" key="10">
    <source>
        <dbReference type="EMBL" id="MCH6164007.1"/>
    </source>
</evidence>
<dbReference type="PANTHER" id="PTHR34702">
    <property type="entry name" value="NA(+)/H(+) ANTIPORTER SUBUNIT F1"/>
    <property type="match status" value="1"/>
</dbReference>
<feature type="compositionally biased region" description="Basic and acidic residues" evidence="8">
    <location>
        <begin position="111"/>
        <end position="129"/>
    </location>
</feature>
<name>A0ABS9T642_9ACTN</name>
<sequence>MEAALSVVVALLLASGVLVTVRLVLGPSTLDRAVALDALVAVVMAGIGVLTAARQIPYYLPALLVLSFLGFTGSVSIARFLALRDEAGGEDPDANYGPEEGSRGGHGRGGRRGDRDGEERGSTADDGRGGRRGGGPEQGSGG</sequence>
<dbReference type="InterPro" id="IPR007208">
    <property type="entry name" value="MrpF/PhaF-like"/>
</dbReference>
<keyword evidence="4" id="KW-1003">Cell membrane</keyword>
<protein>
    <submittedName>
        <fullName evidence="10">Monovalent cation/H+ antiporter complex subunit F</fullName>
    </submittedName>
</protein>